<evidence type="ECO:0000313" key="1">
    <source>
        <dbReference type="Proteomes" id="UP000835206"/>
    </source>
</evidence>
<dbReference type="AlphaFoldDB" id="A0A9C6W8U0"/>
<accession>A0A9C6W8U0</accession>
<name>A0A9C6W8U0_BOMTE</name>
<protein>
    <submittedName>
        <fullName evidence="2">Uncharacterized protein LOC125386213</fullName>
    </submittedName>
</protein>
<dbReference type="KEGG" id="bter:125386213"/>
<proteinExistence type="predicted"/>
<dbReference type="GeneID" id="125386213"/>
<dbReference type="RefSeq" id="XP_048267468.1">
    <property type="nucleotide sequence ID" value="XM_048411511.1"/>
</dbReference>
<keyword evidence="1" id="KW-1185">Reference proteome</keyword>
<dbReference type="Proteomes" id="UP000835206">
    <property type="component" value="Chromosome 13"/>
</dbReference>
<gene>
    <name evidence="2" type="primary">LOC125386213</name>
</gene>
<dbReference type="OrthoDB" id="7700848at2759"/>
<sequence>MNVEGHLLITKQKIRYLGVQVDNCRRFGAHSEIVCGKADAIMGALRSLLPNVNGSTGSVRKLHYGTWESVMLYAAPVWAKTIKKKKNRNTLKRVQRSALMRSSTAYRTVFTGTLPIYYTIELRAEKYTLRYPFKRRSDFGLL</sequence>
<evidence type="ECO:0000313" key="2">
    <source>
        <dbReference type="RefSeq" id="XP_048267468.1"/>
    </source>
</evidence>
<organism evidence="1 2">
    <name type="scientific">Bombus terrestris</name>
    <name type="common">Buff-tailed bumblebee</name>
    <name type="synonym">Apis terrestris</name>
    <dbReference type="NCBI Taxonomy" id="30195"/>
    <lineage>
        <taxon>Eukaryota</taxon>
        <taxon>Metazoa</taxon>
        <taxon>Ecdysozoa</taxon>
        <taxon>Arthropoda</taxon>
        <taxon>Hexapoda</taxon>
        <taxon>Insecta</taxon>
        <taxon>Pterygota</taxon>
        <taxon>Neoptera</taxon>
        <taxon>Endopterygota</taxon>
        <taxon>Hymenoptera</taxon>
        <taxon>Apocrita</taxon>
        <taxon>Aculeata</taxon>
        <taxon>Apoidea</taxon>
        <taxon>Anthophila</taxon>
        <taxon>Apidae</taxon>
        <taxon>Bombus</taxon>
        <taxon>Bombus</taxon>
    </lineage>
</organism>
<reference evidence="2" key="1">
    <citation type="submission" date="2025-08" db="UniProtKB">
        <authorList>
            <consortium name="RefSeq"/>
        </authorList>
    </citation>
    <scope>IDENTIFICATION</scope>
</reference>